<dbReference type="GO" id="GO:0005730">
    <property type="term" value="C:nucleolus"/>
    <property type="evidence" value="ECO:0007669"/>
    <property type="project" value="TreeGrafter"/>
</dbReference>
<evidence type="ECO:0000256" key="2">
    <source>
        <dbReference type="SAM" id="MobiDB-lite"/>
    </source>
</evidence>
<evidence type="ECO:0000256" key="1">
    <source>
        <dbReference type="ARBA" id="ARBA00007473"/>
    </source>
</evidence>
<dbReference type="InterPro" id="IPR018034">
    <property type="entry name" value="Kri1"/>
</dbReference>
<feature type="domain" description="Kri1-like C-terminal" evidence="3">
    <location>
        <begin position="474"/>
        <end position="555"/>
    </location>
</feature>
<dbReference type="STRING" id="4615.A0A199UL43"/>
<sequence length="630" mass="72540">MAIDLFDACGPAGGDDEEDLSKIEIDEAYARRLEHNKKREALQRFEELKKQGRAASSSDNEDDEDDDDDDNDDDGDDDLAVDRRFYETLARVKKNDPEILQDGAKIYSSSNDDDDEEDAAGDSKPKAAAAAKNKKTKDRQMYLKDVNAQHLIEEGPEFVEKRVSSNPKVYNKEQEEGLKAFLEAEKEAFGADDNDGDIIKEKGTPVGAVGGEGAHEVEEKLDEIFGKDDDLSENEKFLKEYLLNRMWVDKDKEQKPSFDDACGISEDEDELDKQDEYEAKYNFRHEEGAADRVLGYSRVVEGSVRKKTNSRKVQRKSKDERMALAEQERKEELKHLKNLKKKEIQERLEKIRAVAGIADDGACKLGADDLEEDFDPEEYDKKMKEVFDADYYEAEDTNPDFGSDDEAELEKPDFDKEDELLGLPKGWDVGGSGEGFAAARERFLQMKEGKETEEEKVEGKRKRKRKISLKEKVELEKELEEYYKLDYEDTIGDLKTRFKYKPVPSNRYGLRPEELLMANDKDLNQYVSLKKLAPYRQNEWKVTYHQKLKKDLILQRGKSERNKKSNSGAQEGRKSSDLENGKRRTETTELNGEEQLSRRTRRRRRQAELKLPFSRLVAYGKIPAKPHKKH</sequence>
<feature type="compositionally biased region" description="Acidic residues" evidence="2">
    <location>
        <begin position="111"/>
        <end position="120"/>
    </location>
</feature>
<feature type="region of interest" description="Disordered" evidence="2">
    <location>
        <begin position="551"/>
        <end position="610"/>
    </location>
</feature>
<dbReference type="EMBL" id="LSRQ01006976">
    <property type="protein sequence ID" value="OAY65426.1"/>
    <property type="molecule type" value="Genomic_DNA"/>
</dbReference>
<evidence type="ECO:0000313" key="5">
    <source>
        <dbReference type="Proteomes" id="UP000092600"/>
    </source>
</evidence>
<feature type="region of interest" description="Disordered" evidence="2">
    <location>
        <begin position="192"/>
        <end position="213"/>
    </location>
</feature>
<dbReference type="GO" id="GO:0000447">
    <property type="term" value="P:endonucleolytic cleavage in ITS1 to separate SSU-rRNA from 5.8S rRNA and LSU-rRNA from tricistronic rRNA transcript (SSU-rRNA, 5.8S rRNA, LSU-rRNA)"/>
    <property type="evidence" value="ECO:0007669"/>
    <property type="project" value="TreeGrafter"/>
</dbReference>
<dbReference type="Pfam" id="PF05178">
    <property type="entry name" value="Kri1"/>
    <property type="match status" value="1"/>
</dbReference>
<evidence type="ECO:0000313" key="4">
    <source>
        <dbReference type="EMBL" id="OAY65426.1"/>
    </source>
</evidence>
<feature type="region of interest" description="Disordered" evidence="2">
    <location>
        <begin position="305"/>
        <end position="324"/>
    </location>
</feature>
<feature type="compositionally biased region" description="Basic and acidic residues" evidence="2">
    <location>
        <begin position="551"/>
        <end position="563"/>
    </location>
</feature>
<evidence type="ECO:0000259" key="3">
    <source>
        <dbReference type="Pfam" id="PF12936"/>
    </source>
</evidence>
<comment type="caution">
    <text evidence="4">The sequence shown here is derived from an EMBL/GenBank/DDBJ whole genome shotgun (WGS) entry which is preliminary data.</text>
</comment>
<dbReference type="Pfam" id="PF12936">
    <property type="entry name" value="Kri1_C"/>
    <property type="match status" value="1"/>
</dbReference>
<dbReference type="InterPro" id="IPR024626">
    <property type="entry name" value="Kri1-like_C"/>
</dbReference>
<organism evidence="4 5">
    <name type="scientific">Ananas comosus</name>
    <name type="common">Pineapple</name>
    <name type="synonym">Ananas ananas</name>
    <dbReference type="NCBI Taxonomy" id="4615"/>
    <lineage>
        <taxon>Eukaryota</taxon>
        <taxon>Viridiplantae</taxon>
        <taxon>Streptophyta</taxon>
        <taxon>Embryophyta</taxon>
        <taxon>Tracheophyta</taxon>
        <taxon>Spermatophyta</taxon>
        <taxon>Magnoliopsida</taxon>
        <taxon>Liliopsida</taxon>
        <taxon>Poales</taxon>
        <taxon>Bromeliaceae</taxon>
        <taxon>Bromelioideae</taxon>
        <taxon>Ananas</taxon>
    </lineage>
</organism>
<dbReference type="PANTHER" id="PTHR14490:SF5">
    <property type="entry name" value="PROTEIN KRI1 HOMOLOG"/>
    <property type="match status" value="1"/>
</dbReference>
<gene>
    <name evidence="4" type="ORF">ACMD2_13193</name>
</gene>
<comment type="similarity">
    <text evidence="1">Belongs to the KRI1 family.</text>
</comment>
<feature type="compositionally biased region" description="Basic residues" evidence="2">
    <location>
        <begin position="305"/>
        <end position="315"/>
    </location>
</feature>
<feature type="region of interest" description="Disordered" evidence="2">
    <location>
        <begin position="393"/>
        <end position="415"/>
    </location>
</feature>
<accession>A0A199UL43</accession>
<proteinExistence type="inferred from homology"/>
<feature type="region of interest" description="Disordered" evidence="2">
    <location>
        <begin position="97"/>
        <end position="137"/>
    </location>
</feature>
<feature type="compositionally biased region" description="Basic and acidic residues" evidence="2">
    <location>
        <begin position="571"/>
        <end position="587"/>
    </location>
</feature>
<feature type="region of interest" description="Disordered" evidence="2">
    <location>
        <begin position="43"/>
        <end position="81"/>
    </location>
</feature>
<dbReference type="PANTHER" id="PTHR14490">
    <property type="entry name" value="ZINC FINGER, ZZ TYPE"/>
    <property type="match status" value="1"/>
</dbReference>
<name>A0A199UL43_ANACO</name>
<reference evidence="4 5" key="1">
    <citation type="journal article" date="2016" name="DNA Res.">
        <title>The draft genome of MD-2 pineapple using hybrid error correction of long reads.</title>
        <authorList>
            <person name="Redwan R.M."/>
            <person name="Saidin A."/>
            <person name="Kumar S.V."/>
        </authorList>
    </citation>
    <scope>NUCLEOTIDE SEQUENCE [LARGE SCALE GENOMIC DNA]</scope>
    <source>
        <strain evidence="5">cv. MD2</strain>
        <tissue evidence="4">Leaf</tissue>
    </source>
</reference>
<dbReference type="AlphaFoldDB" id="A0A199UL43"/>
<protein>
    <submittedName>
        <fullName evidence="4">Protein KRI</fullName>
    </submittedName>
</protein>
<dbReference type="Proteomes" id="UP000092600">
    <property type="component" value="Unassembled WGS sequence"/>
</dbReference>
<feature type="compositionally biased region" description="Acidic residues" evidence="2">
    <location>
        <begin position="59"/>
        <end position="79"/>
    </location>
</feature>
<dbReference type="GO" id="GO:0030686">
    <property type="term" value="C:90S preribosome"/>
    <property type="evidence" value="ECO:0007669"/>
    <property type="project" value="TreeGrafter"/>
</dbReference>
<feature type="compositionally biased region" description="Acidic residues" evidence="2">
    <location>
        <begin position="393"/>
        <end position="408"/>
    </location>
</feature>
<feature type="region of interest" description="Disordered" evidence="2">
    <location>
        <begin position="1"/>
        <end position="20"/>
    </location>
</feature>